<evidence type="ECO:0000259" key="1">
    <source>
        <dbReference type="Pfam" id="PF00076"/>
    </source>
</evidence>
<dbReference type="AlphaFoldDB" id="A0A2U1LY90"/>
<keyword evidence="3" id="KW-1185">Reference proteome</keyword>
<accession>A0A2U1LY90</accession>
<comment type="caution">
    <text evidence="2">The sequence shown here is derived from an EMBL/GenBank/DDBJ whole genome shotgun (WGS) entry which is preliminary data.</text>
</comment>
<name>A0A2U1LY90_ARTAN</name>
<dbReference type="SUPFAM" id="SSF54928">
    <property type="entry name" value="RNA-binding domain, RBD"/>
    <property type="match status" value="1"/>
</dbReference>
<evidence type="ECO:0000313" key="2">
    <source>
        <dbReference type="EMBL" id="PWA53973.1"/>
    </source>
</evidence>
<dbReference type="InterPro" id="IPR000504">
    <property type="entry name" value="RRM_dom"/>
</dbReference>
<sequence length="69" mass="7815">MTPCLSKRRTNDGLRDAFAKFGEVVHVRVVKDCASGWSKRLVSYDIVLLKNGMATALQDEFKEYLGTFM</sequence>
<dbReference type="EMBL" id="PKPP01007235">
    <property type="protein sequence ID" value="PWA53973.1"/>
    <property type="molecule type" value="Genomic_DNA"/>
</dbReference>
<gene>
    <name evidence="2" type="ORF">CTI12_AA440050</name>
</gene>
<proteinExistence type="predicted"/>
<feature type="domain" description="RRM" evidence="1">
    <location>
        <begin position="9"/>
        <end position="39"/>
    </location>
</feature>
<protein>
    <submittedName>
        <fullName evidence="2">Nucleotide-binding, alpha-beta plait</fullName>
    </submittedName>
</protein>
<dbReference type="Gene3D" id="3.30.70.330">
    <property type="match status" value="1"/>
</dbReference>
<dbReference type="GO" id="GO:0003723">
    <property type="term" value="F:RNA binding"/>
    <property type="evidence" value="ECO:0007669"/>
    <property type="project" value="InterPro"/>
</dbReference>
<dbReference type="InterPro" id="IPR012677">
    <property type="entry name" value="Nucleotide-bd_a/b_plait_sf"/>
</dbReference>
<dbReference type="Proteomes" id="UP000245207">
    <property type="component" value="Unassembled WGS sequence"/>
</dbReference>
<reference evidence="2 3" key="1">
    <citation type="journal article" date="2018" name="Mol. Plant">
        <title>The genome of Artemisia annua provides insight into the evolution of Asteraceae family and artemisinin biosynthesis.</title>
        <authorList>
            <person name="Shen Q."/>
            <person name="Zhang L."/>
            <person name="Liao Z."/>
            <person name="Wang S."/>
            <person name="Yan T."/>
            <person name="Shi P."/>
            <person name="Liu M."/>
            <person name="Fu X."/>
            <person name="Pan Q."/>
            <person name="Wang Y."/>
            <person name="Lv Z."/>
            <person name="Lu X."/>
            <person name="Zhang F."/>
            <person name="Jiang W."/>
            <person name="Ma Y."/>
            <person name="Chen M."/>
            <person name="Hao X."/>
            <person name="Li L."/>
            <person name="Tang Y."/>
            <person name="Lv G."/>
            <person name="Zhou Y."/>
            <person name="Sun X."/>
            <person name="Brodelius P.E."/>
            <person name="Rose J.K.C."/>
            <person name="Tang K."/>
        </authorList>
    </citation>
    <scope>NUCLEOTIDE SEQUENCE [LARGE SCALE GENOMIC DNA]</scope>
    <source>
        <strain evidence="3">cv. Huhao1</strain>
        <tissue evidence="2">Leaf</tissue>
    </source>
</reference>
<organism evidence="2 3">
    <name type="scientific">Artemisia annua</name>
    <name type="common">Sweet wormwood</name>
    <dbReference type="NCBI Taxonomy" id="35608"/>
    <lineage>
        <taxon>Eukaryota</taxon>
        <taxon>Viridiplantae</taxon>
        <taxon>Streptophyta</taxon>
        <taxon>Embryophyta</taxon>
        <taxon>Tracheophyta</taxon>
        <taxon>Spermatophyta</taxon>
        <taxon>Magnoliopsida</taxon>
        <taxon>eudicotyledons</taxon>
        <taxon>Gunneridae</taxon>
        <taxon>Pentapetalae</taxon>
        <taxon>asterids</taxon>
        <taxon>campanulids</taxon>
        <taxon>Asterales</taxon>
        <taxon>Asteraceae</taxon>
        <taxon>Asteroideae</taxon>
        <taxon>Anthemideae</taxon>
        <taxon>Artemisiinae</taxon>
        <taxon>Artemisia</taxon>
    </lineage>
</organism>
<evidence type="ECO:0000313" key="3">
    <source>
        <dbReference type="Proteomes" id="UP000245207"/>
    </source>
</evidence>
<dbReference type="Pfam" id="PF00076">
    <property type="entry name" value="RRM_1"/>
    <property type="match status" value="1"/>
</dbReference>
<dbReference type="OrthoDB" id="439808at2759"/>
<dbReference type="InterPro" id="IPR035979">
    <property type="entry name" value="RBD_domain_sf"/>
</dbReference>